<accession>A0A1H4C0J4</accession>
<dbReference type="EMBL" id="FNQY01000026">
    <property type="protein sequence ID" value="SEA53602.1"/>
    <property type="molecule type" value="Genomic_DNA"/>
</dbReference>
<dbReference type="Proteomes" id="UP000199041">
    <property type="component" value="Unassembled WGS sequence"/>
</dbReference>
<organism evidence="1 2">
    <name type="scientific">Arachidicoccus rhizosphaerae</name>
    <dbReference type="NCBI Taxonomy" id="551991"/>
    <lineage>
        <taxon>Bacteria</taxon>
        <taxon>Pseudomonadati</taxon>
        <taxon>Bacteroidota</taxon>
        <taxon>Chitinophagia</taxon>
        <taxon>Chitinophagales</taxon>
        <taxon>Chitinophagaceae</taxon>
        <taxon>Arachidicoccus</taxon>
    </lineage>
</organism>
<name>A0A1H4C0J4_9BACT</name>
<proteinExistence type="predicted"/>
<evidence type="ECO:0000313" key="1">
    <source>
        <dbReference type="EMBL" id="SEA53602.1"/>
    </source>
</evidence>
<protein>
    <submittedName>
        <fullName evidence="1">Uncharacterized protein</fullName>
    </submittedName>
</protein>
<keyword evidence="2" id="KW-1185">Reference proteome</keyword>
<dbReference type="AlphaFoldDB" id="A0A1H4C0J4"/>
<sequence>MKGYNNRDLIILSRFMDTDTAAFEQQVRSIHEMLYLVEGTEQFCQAHEVIDLNHYRILQKSYLVRKIISDPIKPFVFLFNKN</sequence>
<gene>
    <name evidence="1" type="ORF">SAMN05192529_1267</name>
</gene>
<evidence type="ECO:0000313" key="2">
    <source>
        <dbReference type="Proteomes" id="UP000199041"/>
    </source>
</evidence>
<dbReference type="STRING" id="551991.SAMN05192529_1267"/>
<dbReference type="RefSeq" id="WP_091400599.1">
    <property type="nucleotide sequence ID" value="NZ_FNQY01000026.1"/>
</dbReference>
<dbReference type="OrthoDB" id="675429at2"/>
<reference evidence="1 2" key="1">
    <citation type="submission" date="2016-10" db="EMBL/GenBank/DDBJ databases">
        <authorList>
            <person name="de Groot N.N."/>
        </authorList>
    </citation>
    <scope>NUCLEOTIDE SEQUENCE [LARGE SCALE GENOMIC DNA]</scope>
    <source>
        <strain evidence="1 2">Vu-144</strain>
    </source>
</reference>